<dbReference type="SMART" id="SM00293">
    <property type="entry name" value="PWWP"/>
    <property type="match status" value="1"/>
</dbReference>
<feature type="compositionally biased region" description="Polar residues" evidence="5">
    <location>
        <begin position="513"/>
        <end position="523"/>
    </location>
</feature>
<sequence>MISFESDAKKSNEEEEEKTRVSEQEGNNVRVSKVEEEEEEEGSRVSELRSESSIDFEEREQNNRLAVGDYKSLWSEFDDFVANEKNEAMEGTSRALSYGFEVGDMVWGKVKSHPWWPGHIFNEAFASSSVRRTRREGHVLVAFFGDSSYGWFDPAELIPFDANFAEKSQQTNSRTFIRAVEEATDEASRRSALGLACKCRNKYNIRPGNVAGYFAVDVPDYEPGGVYSVNQIMKARDGFKPGEALAFVKQLAAGPHACDQDGLEFIKNKARVSAFRKAVFEEFDETYAQAFGVHNSRPLNDTIKVSNQLAKEPTRAPLSGPLVIAEALGGEKSSKKPIKVKEHSKRDKYLLQRRDEPNDPGTFEIGQRQASSSSPAIHVEGSLAAEAGDYVLQKRAPAPHISTKHEQSPFITREGVDSSEDGAGKAALVSDQAPGYGGASLNAKPSLDNKDAVKEIKGEPGSDVADNLKSVGWSDLPGKEQLKGVSGCTSPTFQEQEGIVDLKYEESEKASRSNELSQQTELNFSARAEGDSGLSKVQDGGPGSHLSPLNASQSGGTNTGSGVKKVKVVKRHTGLLSSETSIMGEKKKKKKKELGAETNPDHPKKRLATGKGGVAGISSGKSTQISMSPGEDFQLNGQQKDVGTSNTLPNSIELELPQLLSDLQALALDPFHGAERNSPSVTMSFFLRFRSLVYQKSLALSSPSETELVEARGAKSSSNIGASDYSASENSRGLTSSKPAKSLARLDDPTKAGRKRLPSDRQEEIAAKRLKKITHLKSLASGKKAGQRSLDMQRVEGKEPVATQRAEGKEPLATQRAEGKEPLATQRAEGKEPLATQRAEGKEPLATQRAEGKEPLATQRAEGKEPLATQRAEGKLPATTHRPEGKHPVAQAPRKFVKPDSYKKMEPPVRANEPTMLVMKFPPETSLPSAAQLKAKFARFGSIDQSAIRVFWKSSQCRVVFRRKLDAQAALRYAVANKSLFGNVNVRYNIREVGAPASEAPESEKSRGDDTSVDATQAKDPLVERQAAAFAHQPPSQSAGQLKSILKKPNGEEAVPVPGGNGGRGTRVKFILGGEETNRGEQMMVGNRNNFNNNASFADGGAPTTTTVAMDFSSKNFQKVIPPSPLPILPLPPQFANDPLNNSHHHTEVPPRNLHNFITPPSSGPSTPSIDISQQMLSLLTTCNDLVTSVSGLLGYMPYHPL</sequence>
<feature type="compositionally biased region" description="Polar residues" evidence="5">
    <location>
        <begin position="547"/>
        <end position="556"/>
    </location>
</feature>
<feature type="region of interest" description="Disordered" evidence="5">
    <location>
        <begin position="496"/>
        <end position="646"/>
    </location>
</feature>
<comment type="similarity">
    <text evidence="4">Belongs to the PDP family.</text>
</comment>
<evidence type="ECO:0000313" key="7">
    <source>
        <dbReference type="Proteomes" id="UP000694918"/>
    </source>
</evidence>
<keyword evidence="7" id="KW-1185">Reference proteome</keyword>
<reference evidence="8" key="1">
    <citation type="submission" date="2025-08" db="UniProtKB">
        <authorList>
            <consortium name="RefSeq"/>
        </authorList>
    </citation>
    <scope>IDENTIFICATION</scope>
</reference>
<feature type="region of interest" description="Disordered" evidence="5">
    <location>
        <begin position="776"/>
        <end position="891"/>
    </location>
</feature>
<accession>A0AAJ6XZD3</accession>
<evidence type="ECO:0000256" key="1">
    <source>
        <dbReference type="ARBA" id="ARBA00023015"/>
    </source>
</evidence>
<dbReference type="InterPro" id="IPR000313">
    <property type="entry name" value="PWWP_dom"/>
</dbReference>
<name>A0AAJ6XZD3_POPEU</name>
<feature type="compositionally biased region" description="Basic and acidic residues" evidence="5">
    <location>
        <begin position="744"/>
        <end position="764"/>
    </location>
</feature>
<dbReference type="GO" id="GO:2000028">
    <property type="term" value="P:regulation of photoperiodism, flowering"/>
    <property type="evidence" value="ECO:0007669"/>
    <property type="project" value="UniProtKB-ARBA"/>
</dbReference>
<evidence type="ECO:0000256" key="5">
    <source>
        <dbReference type="SAM" id="MobiDB-lite"/>
    </source>
</evidence>
<gene>
    <name evidence="8" type="primary">LOC105134211</name>
</gene>
<feature type="compositionally biased region" description="Polar residues" evidence="5">
    <location>
        <begin position="635"/>
        <end position="646"/>
    </location>
</feature>
<feature type="compositionally biased region" description="Basic and acidic residues" evidence="5">
    <location>
        <begin position="339"/>
        <end position="357"/>
    </location>
</feature>
<feature type="region of interest" description="Disordered" evidence="5">
    <location>
        <begin position="710"/>
        <end position="764"/>
    </location>
</feature>
<dbReference type="SUPFAM" id="SSF63748">
    <property type="entry name" value="Tudor/PWWP/MBT"/>
    <property type="match status" value="1"/>
</dbReference>
<dbReference type="PROSITE" id="PS50812">
    <property type="entry name" value="PWWP"/>
    <property type="match status" value="1"/>
</dbReference>
<dbReference type="Gene3D" id="2.30.30.140">
    <property type="match status" value="1"/>
</dbReference>
<evidence type="ECO:0000256" key="3">
    <source>
        <dbReference type="ARBA" id="ARBA00023242"/>
    </source>
</evidence>
<dbReference type="Proteomes" id="UP000694918">
    <property type="component" value="Unplaced"/>
</dbReference>
<keyword evidence="2" id="KW-0804">Transcription</keyword>
<feature type="compositionally biased region" description="Basic and acidic residues" evidence="5">
    <location>
        <begin position="42"/>
        <end position="52"/>
    </location>
</feature>
<dbReference type="Pfam" id="PF00855">
    <property type="entry name" value="PWWP"/>
    <property type="match status" value="1"/>
</dbReference>
<dbReference type="PANTHER" id="PTHR10688">
    <property type="entry name" value="PWWP DOMAIN-CONTAINING PROTEIN"/>
    <property type="match status" value="1"/>
</dbReference>
<dbReference type="GO" id="GO:0006355">
    <property type="term" value="P:regulation of DNA-templated transcription"/>
    <property type="evidence" value="ECO:0007669"/>
    <property type="project" value="UniProtKB-ARBA"/>
</dbReference>
<protein>
    <submittedName>
        <fullName evidence="8">Uncharacterized protein LOC105134211 isoform X1</fullName>
    </submittedName>
</protein>
<keyword evidence="1" id="KW-0805">Transcription regulation</keyword>
<feature type="region of interest" description="Disordered" evidence="5">
    <location>
        <begin position="1143"/>
        <end position="1169"/>
    </location>
</feature>
<dbReference type="InterPro" id="IPR052657">
    <property type="entry name" value="PDP_family_Arabidopsis"/>
</dbReference>
<feature type="domain" description="PWWP" evidence="6">
    <location>
        <begin position="102"/>
        <end position="163"/>
    </location>
</feature>
<feature type="compositionally biased region" description="Polar residues" evidence="5">
    <location>
        <begin position="715"/>
        <end position="739"/>
    </location>
</feature>
<feature type="region of interest" description="Disordered" evidence="5">
    <location>
        <begin position="1"/>
        <end position="56"/>
    </location>
</feature>
<dbReference type="KEGG" id="peu:105134211"/>
<dbReference type="FunFam" id="2.30.30.140:FF:000115">
    <property type="entry name" value="Tudor/PWWP/MBT superfamily protein"/>
    <property type="match status" value="1"/>
</dbReference>
<feature type="compositionally biased region" description="Basic and acidic residues" evidence="5">
    <location>
        <begin position="593"/>
        <end position="602"/>
    </location>
</feature>
<evidence type="ECO:0000259" key="6">
    <source>
        <dbReference type="PROSITE" id="PS50812"/>
    </source>
</evidence>
<dbReference type="AlphaFoldDB" id="A0AAJ6XZD3"/>
<dbReference type="RefSeq" id="XP_011036848.1">
    <property type="nucleotide sequence ID" value="XM_011038546.1"/>
</dbReference>
<dbReference type="GO" id="GO:0035098">
    <property type="term" value="C:ESC/E(Z) complex"/>
    <property type="evidence" value="ECO:0007669"/>
    <property type="project" value="UniProtKB-ARBA"/>
</dbReference>
<feature type="region of interest" description="Disordered" evidence="5">
    <location>
        <begin position="400"/>
        <end position="421"/>
    </location>
</feature>
<feature type="compositionally biased region" description="Basic residues" evidence="5">
    <location>
        <begin position="564"/>
        <end position="573"/>
    </location>
</feature>
<organism evidence="7 8">
    <name type="scientific">Populus euphratica</name>
    <name type="common">Euphrates poplar</name>
    <dbReference type="NCBI Taxonomy" id="75702"/>
    <lineage>
        <taxon>Eukaryota</taxon>
        <taxon>Viridiplantae</taxon>
        <taxon>Streptophyta</taxon>
        <taxon>Embryophyta</taxon>
        <taxon>Tracheophyta</taxon>
        <taxon>Spermatophyta</taxon>
        <taxon>Magnoliopsida</taxon>
        <taxon>eudicotyledons</taxon>
        <taxon>Gunneridae</taxon>
        <taxon>Pentapetalae</taxon>
        <taxon>rosids</taxon>
        <taxon>fabids</taxon>
        <taxon>Malpighiales</taxon>
        <taxon>Salicaceae</taxon>
        <taxon>Saliceae</taxon>
        <taxon>Populus</taxon>
    </lineage>
</organism>
<feature type="compositionally biased region" description="Basic and acidic residues" evidence="5">
    <location>
        <begin position="1"/>
        <end position="23"/>
    </location>
</feature>
<dbReference type="PANTHER" id="PTHR10688:SF5">
    <property type="entry name" value="PWWP DOMAIN-CONTAINING PROTEIN 1-RELATED"/>
    <property type="match status" value="1"/>
</dbReference>
<feature type="compositionally biased region" description="Low complexity" evidence="5">
    <location>
        <begin position="1159"/>
        <end position="1169"/>
    </location>
</feature>
<dbReference type="GeneID" id="105134211"/>
<dbReference type="GO" id="GO:0040029">
    <property type="term" value="P:epigenetic regulation of gene expression"/>
    <property type="evidence" value="ECO:0007669"/>
    <property type="project" value="UniProtKB-ARBA"/>
</dbReference>
<keyword evidence="3" id="KW-0539">Nucleus</keyword>
<proteinExistence type="inferred from homology"/>
<evidence type="ECO:0000256" key="2">
    <source>
        <dbReference type="ARBA" id="ARBA00023163"/>
    </source>
</evidence>
<evidence type="ECO:0000313" key="8">
    <source>
        <dbReference type="RefSeq" id="XP_011036848.1"/>
    </source>
</evidence>
<dbReference type="CDD" id="cd05162">
    <property type="entry name" value="PWWP"/>
    <property type="match status" value="1"/>
</dbReference>
<feature type="region of interest" description="Disordered" evidence="5">
    <location>
        <begin position="457"/>
        <end position="476"/>
    </location>
</feature>
<evidence type="ECO:0000256" key="4">
    <source>
        <dbReference type="ARBA" id="ARBA00060746"/>
    </source>
</evidence>
<feature type="compositionally biased region" description="Basic and acidic residues" evidence="5">
    <location>
        <begin position="500"/>
        <end position="512"/>
    </location>
</feature>
<feature type="region of interest" description="Disordered" evidence="5">
    <location>
        <begin position="333"/>
        <end position="375"/>
    </location>
</feature>